<evidence type="ECO:0000259" key="1">
    <source>
        <dbReference type="Pfam" id="PF09722"/>
    </source>
</evidence>
<evidence type="ECO:0000313" key="3">
    <source>
        <dbReference type="EMBL" id="TDR40724.1"/>
    </source>
</evidence>
<dbReference type="RefSeq" id="WP_133820097.1">
    <property type="nucleotide sequence ID" value="NZ_SNZH01000012.1"/>
</dbReference>
<dbReference type="Pfam" id="PF09722">
    <property type="entry name" value="Xre_MbcA_ParS_C"/>
    <property type="match status" value="1"/>
</dbReference>
<dbReference type="GO" id="GO:0003677">
    <property type="term" value="F:DNA binding"/>
    <property type="evidence" value="ECO:0007669"/>
    <property type="project" value="InterPro"/>
</dbReference>
<dbReference type="OrthoDB" id="5918037at2"/>
<dbReference type="EMBL" id="SNZH01000012">
    <property type="protein sequence ID" value="TDR40724.1"/>
    <property type="molecule type" value="Genomic_DNA"/>
</dbReference>
<gene>
    <name evidence="3" type="ORF">DFR29_11238</name>
</gene>
<reference evidence="3 4" key="1">
    <citation type="submission" date="2019-03" db="EMBL/GenBank/DDBJ databases">
        <title>Genomic Encyclopedia of Type Strains, Phase IV (KMG-IV): sequencing the most valuable type-strain genomes for metagenomic binning, comparative biology and taxonomic classification.</title>
        <authorList>
            <person name="Goeker M."/>
        </authorList>
    </citation>
    <scope>NUCLEOTIDE SEQUENCE [LARGE SCALE GENOMIC DNA]</scope>
    <source>
        <strain evidence="3 4">DSM 21667</strain>
    </source>
</reference>
<dbReference type="Pfam" id="PF20432">
    <property type="entry name" value="Xre-like-HTH"/>
    <property type="match status" value="1"/>
</dbReference>
<feature type="domain" description="Antitoxin Xre/MbcA/ParS-like toxin-binding" evidence="1">
    <location>
        <begin position="96"/>
        <end position="145"/>
    </location>
</feature>
<name>A0A4R6YRN8_9GAMM</name>
<dbReference type="InterPro" id="IPR011979">
    <property type="entry name" value="Antitox_Xre"/>
</dbReference>
<accession>A0A4R6YRN8</accession>
<organism evidence="3 4">
    <name type="scientific">Tahibacter aquaticus</name>
    <dbReference type="NCBI Taxonomy" id="520092"/>
    <lineage>
        <taxon>Bacteria</taxon>
        <taxon>Pseudomonadati</taxon>
        <taxon>Pseudomonadota</taxon>
        <taxon>Gammaproteobacteria</taxon>
        <taxon>Lysobacterales</taxon>
        <taxon>Rhodanobacteraceae</taxon>
        <taxon>Tahibacter</taxon>
    </lineage>
</organism>
<dbReference type="InterPro" id="IPR046847">
    <property type="entry name" value="Xre-like_HTH"/>
</dbReference>
<evidence type="ECO:0000259" key="2">
    <source>
        <dbReference type="Pfam" id="PF20432"/>
    </source>
</evidence>
<dbReference type="AlphaFoldDB" id="A0A4R6YRN8"/>
<dbReference type="InterPro" id="IPR024467">
    <property type="entry name" value="Xre/MbcA/ParS-like_toxin-bd"/>
</dbReference>
<dbReference type="NCBIfam" id="TIGR02293">
    <property type="entry name" value="TAS_TIGR02293"/>
    <property type="match status" value="1"/>
</dbReference>
<feature type="domain" description="Antitoxin Xre-like helix-turn-helix" evidence="2">
    <location>
        <begin position="31"/>
        <end position="90"/>
    </location>
</feature>
<evidence type="ECO:0000313" key="4">
    <source>
        <dbReference type="Proteomes" id="UP000295293"/>
    </source>
</evidence>
<sequence>MSAVAVDVSRFLQSNRSTARFRVPATALQFDALLRKGLALSVADAAVATLGIPRERLARLLRVSPSTLERRFKDKADLTGAEADALYRIIGVLGVAQRVLVSDENVRSWMARPQPGLGGRVPLDLIDNAAGTEAVTLLLEQIYHGIVP</sequence>
<keyword evidence="4" id="KW-1185">Reference proteome</keyword>
<dbReference type="Proteomes" id="UP000295293">
    <property type="component" value="Unassembled WGS sequence"/>
</dbReference>
<proteinExistence type="predicted"/>
<comment type="caution">
    <text evidence="3">The sequence shown here is derived from an EMBL/GenBank/DDBJ whole genome shotgun (WGS) entry which is preliminary data.</text>
</comment>
<protein>
    <submittedName>
        <fullName evidence="3">Putative toxin-antitoxin system antitoxin component (TIGR02293 family)</fullName>
    </submittedName>
</protein>